<name>A0A6J4IHT2_9BACT</name>
<feature type="region of interest" description="Disordered" evidence="1">
    <location>
        <begin position="81"/>
        <end position="103"/>
    </location>
</feature>
<feature type="signal peptide" evidence="2">
    <location>
        <begin position="1"/>
        <end position="25"/>
    </location>
</feature>
<keyword evidence="2" id="KW-0732">Signal</keyword>
<evidence type="ECO:0000256" key="1">
    <source>
        <dbReference type="SAM" id="MobiDB-lite"/>
    </source>
</evidence>
<protein>
    <recommendedName>
        <fullName evidence="4">Secreted protein</fullName>
    </recommendedName>
</protein>
<reference evidence="3" key="1">
    <citation type="submission" date="2020-02" db="EMBL/GenBank/DDBJ databases">
        <authorList>
            <person name="Meier V. D."/>
        </authorList>
    </citation>
    <scope>NUCLEOTIDE SEQUENCE</scope>
    <source>
        <strain evidence="3">AVDCRST_MAG63</strain>
    </source>
</reference>
<evidence type="ECO:0000256" key="2">
    <source>
        <dbReference type="SAM" id="SignalP"/>
    </source>
</evidence>
<organism evidence="3">
    <name type="scientific">uncultured Armatimonadetes bacterium</name>
    <dbReference type="NCBI Taxonomy" id="157466"/>
    <lineage>
        <taxon>Bacteria</taxon>
        <taxon>Bacillati</taxon>
        <taxon>Armatimonadota</taxon>
        <taxon>environmental samples</taxon>
    </lineage>
</organism>
<evidence type="ECO:0008006" key="4">
    <source>
        <dbReference type="Google" id="ProtNLM"/>
    </source>
</evidence>
<dbReference type="EMBL" id="CADCTO010000246">
    <property type="protein sequence ID" value="CAA9250854.1"/>
    <property type="molecule type" value="Genomic_DNA"/>
</dbReference>
<evidence type="ECO:0000313" key="3">
    <source>
        <dbReference type="EMBL" id="CAA9250854.1"/>
    </source>
</evidence>
<sequence>MQTRFLFTASLTAATIAAISSSMPAREPGRTLRPRAPDTAVVGAPSTVRNTTVSRRASNPALATRASSRGASERVGSHISRYLPPCQTGQKCAPRSGMLAAVR</sequence>
<feature type="chain" id="PRO_5026696951" description="Secreted protein" evidence="2">
    <location>
        <begin position="26"/>
        <end position="103"/>
    </location>
</feature>
<feature type="region of interest" description="Disordered" evidence="1">
    <location>
        <begin position="22"/>
        <end position="53"/>
    </location>
</feature>
<accession>A0A6J4IHT2</accession>
<proteinExistence type="predicted"/>
<gene>
    <name evidence="3" type="ORF">AVDCRST_MAG63-1917</name>
</gene>
<dbReference type="AlphaFoldDB" id="A0A6J4IHT2"/>